<comment type="caution">
    <text evidence="1">The sequence shown here is derived from an EMBL/GenBank/DDBJ whole genome shotgun (WGS) entry which is preliminary data.</text>
</comment>
<dbReference type="Proteomes" id="UP000708148">
    <property type="component" value="Unassembled WGS sequence"/>
</dbReference>
<evidence type="ECO:0000313" key="2">
    <source>
        <dbReference type="Proteomes" id="UP000708148"/>
    </source>
</evidence>
<reference evidence="1" key="1">
    <citation type="submission" date="2020-12" db="EMBL/GenBank/DDBJ databases">
        <authorList>
            <person name="Iha C."/>
        </authorList>
    </citation>
    <scope>NUCLEOTIDE SEQUENCE</scope>
</reference>
<dbReference type="AlphaFoldDB" id="A0A8S1J938"/>
<name>A0A8S1J938_9CHLO</name>
<proteinExistence type="predicted"/>
<evidence type="ECO:0000313" key="1">
    <source>
        <dbReference type="EMBL" id="CAD7703796.1"/>
    </source>
</evidence>
<keyword evidence="2" id="KW-1185">Reference proteome</keyword>
<accession>A0A8S1J938</accession>
<organism evidence="1 2">
    <name type="scientific">Ostreobium quekettii</name>
    <dbReference type="NCBI Taxonomy" id="121088"/>
    <lineage>
        <taxon>Eukaryota</taxon>
        <taxon>Viridiplantae</taxon>
        <taxon>Chlorophyta</taxon>
        <taxon>core chlorophytes</taxon>
        <taxon>Ulvophyceae</taxon>
        <taxon>TCBD clade</taxon>
        <taxon>Bryopsidales</taxon>
        <taxon>Ostreobineae</taxon>
        <taxon>Ostreobiaceae</taxon>
        <taxon>Ostreobium</taxon>
    </lineage>
</organism>
<dbReference type="EMBL" id="CAJHUC010002422">
    <property type="protein sequence ID" value="CAD7703796.1"/>
    <property type="molecule type" value="Genomic_DNA"/>
</dbReference>
<sequence>MAMSRGAFQAYARVGQHAGRPSTVRVECTSTECGALLEFHAIAMLSSHHTGEFVARIAANGETTSHAAALARSRTKMNFMKLSMAIRTHGKVACIHAASYQSCNILHDDTGANIILS</sequence>
<protein>
    <submittedName>
        <fullName evidence="1">Uncharacterized protein</fullName>
    </submittedName>
</protein>
<gene>
    <name evidence="1" type="ORF">OSTQU699_LOCUS9153</name>
</gene>